<evidence type="ECO:0000256" key="5">
    <source>
        <dbReference type="ARBA" id="ARBA00023002"/>
    </source>
</evidence>
<keyword evidence="6" id="KW-0408">Iron</keyword>
<organism evidence="9 10">
    <name type="scientific">Ideonella livida</name>
    <dbReference type="NCBI Taxonomy" id="2707176"/>
    <lineage>
        <taxon>Bacteria</taxon>
        <taxon>Pseudomonadati</taxon>
        <taxon>Pseudomonadota</taxon>
        <taxon>Betaproteobacteria</taxon>
        <taxon>Burkholderiales</taxon>
        <taxon>Sphaerotilaceae</taxon>
        <taxon>Ideonella</taxon>
    </lineage>
</organism>
<comment type="caution">
    <text evidence="9">The sequence shown here is derived from an EMBL/GenBank/DDBJ whole genome shotgun (WGS) entry which is preliminary data.</text>
</comment>
<protein>
    <submittedName>
        <fullName evidence="9">2-oxoglutarate-dependent dioxygenase</fullName>
    </submittedName>
</protein>
<comment type="cofactor">
    <cofactor evidence="1">
        <name>L-ascorbate</name>
        <dbReference type="ChEBI" id="CHEBI:38290"/>
    </cofactor>
</comment>
<dbReference type="PROSITE" id="PS51471">
    <property type="entry name" value="FE2OG_OXY"/>
    <property type="match status" value="1"/>
</dbReference>
<gene>
    <name evidence="9" type="ORF">G3A44_04950</name>
</gene>
<dbReference type="Pfam" id="PF13640">
    <property type="entry name" value="2OG-FeII_Oxy_3"/>
    <property type="match status" value="1"/>
</dbReference>
<keyword evidence="4 9" id="KW-0223">Dioxygenase</keyword>
<evidence type="ECO:0000256" key="6">
    <source>
        <dbReference type="ARBA" id="ARBA00023004"/>
    </source>
</evidence>
<dbReference type="InterPro" id="IPR045054">
    <property type="entry name" value="P4HA-like"/>
</dbReference>
<feature type="domain" description="Fe2OG dioxygenase" evidence="8">
    <location>
        <begin position="207"/>
        <end position="314"/>
    </location>
</feature>
<keyword evidence="10" id="KW-1185">Reference proteome</keyword>
<name>A0A7C9TJD8_9BURK</name>
<evidence type="ECO:0000313" key="10">
    <source>
        <dbReference type="Proteomes" id="UP000484255"/>
    </source>
</evidence>
<dbReference type="PANTHER" id="PTHR10869">
    <property type="entry name" value="PROLYL 4-HYDROXYLASE ALPHA SUBUNIT"/>
    <property type="match status" value="1"/>
</dbReference>
<dbReference type="PANTHER" id="PTHR10869:SF246">
    <property type="entry name" value="TRANSMEMBRANE PROLYL 4-HYDROXYLASE"/>
    <property type="match status" value="1"/>
</dbReference>
<evidence type="ECO:0000256" key="1">
    <source>
        <dbReference type="ARBA" id="ARBA00001961"/>
    </source>
</evidence>
<dbReference type="InterPro" id="IPR044862">
    <property type="entry name" value="Pro_4_hyd_alph_FE2OG_OXY"/>
</dbReference>
<dbReference type="Gene3D" id="2.60.120.620">
    <property type="entry name" value="q2cbj1_9rhob like domain"/>
    <property type="match status" value="1"/>
</dbReference>
<evidence type="ECO:0000313" key="9">
    <source>
        <dbReference type="EMBL" id="NDY90545.1"/>
    </source>
</evidence>
<evidence type="ECO:0000256" key="4">
    <source>
        <dbReference type="ARBA" id="ARBA00022964"/>
    </source>
</evidence>
<dbReference type="AlphaFoldDB" id="A0A7C9TJD8"/>
<dbReference type="EMBL" id="JAAGOH010000004">
    <property type="protein sequence ID" value="NDY90545.1"/>
    <property type="molecule type" value="Genomic_DNA"/>
</dbReference>
<dbReference type="GO" id="GO:0031418">
    <property type="term" value="F:L-ascorbic acid binding"/>
    <property type="evidence" value="ECO:0007669"/>
    <property type="project" value="UniProtKB-KW"/>
</dbReference>
<feature type="region of interest" description="Disordered" evidence="7">
    <location>
        <begin position="54"/>
        <end position="91"/>
    </location>
</feature>
<dbReference type="RefSeq" id="WP_163456403.1">
    <property type="nucleotide sequence ID" value="NZ_JAAGOH010000004.1"/>
</dbReference>
<keyword evidence="2" id="KW-0479">Metal-binding</keyword>
<keyword evidence="5" id="KW-0560">Oxidoreductase</keyword>
<dbReference type="InterPro" id="IPR005123">
    <property type="entry name" value="Oxoglu/Fe-dep_dioxygenase_dom"/>
</dbReference>
<dbReference type="InterPro" id="IPR006620">
    <property type="entry name" value="Pro_4_hyd_alph"/>
</dbReference>
<evidence type="ECO:0000256" key="3">
    <source>
        <dbReference type="ARBA" id="ARBA00022896"/>
    </source>
</evidence>
<dbReference type="Proteomes" id="UP000484255">
    <property type="component" value="Unassembled WGS sequence"/>
</dbReference>
<proteinExistence type="predicted"/>
<dbReference type="SMART" id="SM00702">
    <property type="entry name" value="P4Hc"/>
    <property type="match status" value="1"/>
</dbReference>
<reference evidence="9 10" key="1">
    <citation type="submission" date="2020-02" db="EMBL/GenBank/DDBJ databases">
        <title>Ideonella bacterium strain TBM-1.</title>
        <authorList>
            <person name="Chen W.-M."/>
        </authorList>
    </citation>
    <scope>NUCLEOTIDE SEQUENCE [LARGE SCALE GENOMIC DNA]</scope>
    <source>
        <strain evidence="9 10">TBM-1</strain>
    </source>
</reference>
<evidence type="ECO:0000256" key="2">
    <source>
        <dbReference type="ARBA" id="ARBA00022723"/>
    </source>
</evidence>
<evidence type="ECO:0000256" key="7">
    <source>
        <dbReference type="SAM" id="MobiDB-lite"/>
    </source>
</evidence>
<dbReference type="GO" id="GO:0004656">
    <property type="term" value="F:procollagen-proline 4-dioxygenase activity"/>
    <property type="evidence" value="ECO:0007669"/>
    <property type="project" value="TreeGrafter"/>
</dbReference>
<dbReference type="GO" id="GO:0005506">
    <property type="term" value="F:iron ion binding"/>
    <property type="evidence" value="ECO:0007669"/>
    <property type="project" value="InterPro"/>
</dbReference>
<keyword evidence="3" id="KW-0847">Vitamin C</keyword>
<accession>A0A7C9TJD8</accession>
<sequence>MQAEQPITQELKRWIVAQAQAGCRPEDVLEAMKSSGWRDEVAIRAMEEALQSHLQSQGPLPGSGMAAFDPRTTAPSPAQAAGLTPREGPARAAPAGLLAAAGQPGPDLASGRSTLIAGDREVTVLMQSQRPRAVLFGNFLSSGECEALVAMARGRLARSETVVNETGGSEVNSARTSDGMFFNRGENELCARIEKRIADLLRWPIQNGEGLQVLRYLPGARYLAHQDYFDPEQPGAGTILARGGQRVGTLVMYLNTPLRGGATTFPDAGLEVSPVRGNALFFAYDRPDPACLALHSGAPVEEGEKWVATKWLRQGVFS</sequence>
<evidence type="ECO:0000259" key="8">
    <source>
        <dbReference type="PROSITE" id="PS51471"/>
    </source>
</evidence>